<evidence type="ECO:0000256" key="4">
    <source>
        <dbReference type="ARBA" id="ARBA00023004"/>
    </source>
</evidence>
<dbReference type="InterPro" id="IPR010255">
    <property type="entry name" value="Haem_peroxidase_sf"/>
</dbReference>
<gene>
    <name evidence="6" type="ORF">ALEPTO_LOCUS3234</name>
</gene>
<dbReference type="InterPro" id="IPR037120">
    <property type="entry name" value="Haem_peroxidase_sf_animal"/>
</dbReference>
<dbReference type="GO" id="GO:0051213">
    <property type="term" value="F:dioxygenase activity"/>
    <property type="evidence" value="ECO:0007669"/>
    <property type="project" value="UniProtKB-KW"/>
</dbReference>
<evidence type="ECO:0000313" key="6">
    <source>
        <dbReference type="EMBL" id="CAG8496039.1"/>
    </source>
</evidence>
<evidence type="ECO:0000256" key="5">
    <source>
        <dbReference type="PIRSR" id="PIRSR619791-2"/>
    </source>
</evidence>
<dbReference type="SUPFAM" id="SSF48113">
    <property type="entry name" value="Heme-dependent peroxidases"/>
    <property type="match status" value="1"/>
</dbReference>
<evidence type="ECO:0000256" key="3">
    <source>
        <dbReference type="ARBA" id="ARBA00023002"/>
    </source>
</evidence>
<comment type="caution">
    <text evidence="6">The sequence shown here is derived from an EMBL/GenBank/DDBJ whole genome shotgun (WGS) entry which is preliminary data.</text>
</comment>
<dbReference type="Proteomes" id="UP000789508">
    <property type="component" value="Unassembled WGS sequence"/>
</dbReference>
<dbReference type="OrthoDB" id="823504at2759"/>
<keyword evidence="7" id="KW-1185">Reference proteome</keyword>
<dbReference type="GO" id="GO:0046872">
    <property type="term" value="F:metal ion binding"/>
    <property type="evidence" value="ECO:0007669"/>
    <property type="project" value="UniProtKB-KW"/>
</dbReference>
<protein>
    <submittedName>
        <fullName evidence="6">13286_t:CDS:1</fullName>
    </submittedName>
</protein>
<feature type="binding site" description="axial binding residue" evidence="5">
    <location>
        <position position="362"/>
    </location>
    <ligand>
        <name>heme b</name>
        <dbReference type="ChEBI" id="CHEBI:60344"/>
    </ligand>
    <ligandPart>
        <name>Fe</name>
        <dbReference type="ChEBI" id="CHEBI:18248"/>
    </ligandPart>
</feature>
<dbReference type="EMBL" id="CAJVPS010000579">
    <property type="protein sequence ID" value="CAG8496039.1"/>
    <property type="molecule type" value="Genomic_DNA"/>
</dbReference>
<name>A0A9N8ZHK5_9GLOM</name>
<dbReference type="PANTHER" id="PTHR11903:SF37">
    <property type="entry name" value="PSI-PRODUCING OXYGENASE A"/>
    <property type="match status" value="1"/>
</dbReference>
<evidence type="ECO:0000256" key="2">
    <source>
        <dbReference type="ARBA" id="ARBA00022964"/>
    </source>
</evidence>
<dbReference type="GO" id="GO:0006979">
    <property type="term" value="P:response to oxidative stress"/>
    <property type="evidence" value="ECO:0007669"/>
    <property type="project" value="InterPro"/>
</dbReference>
<dbReference type="Gene3D" id="1.10.640.10">
    <property type="entry name" value="Haem peroxidase domain superfamily, animal type"/>
    <property type="match status" value="1"/>
</dbReference>
<keyword evidence="2" id="KW-0223">Dioxygenase</keyword>
<dbReference type="PROSITE" id="PS50292">
    <property type="entry name" value="PEROXIDASE_3"/>
    <property type="match status" value="1"/>
</dbReference>
<dbReference type="GO" id="GO:0020037">
    <property type="term" value="F:heme binding"/>
    <property type="evidence" value="ECO:0007669"/>
    <property type="project" value="InterPro"/>
</dbReference>
<keyword evidence="1 5" id="KW-0479">Metal-binding</keyword>
<dbReference type="AlphaFoldDB" id="A0A9N8ZHK5"/>
<sequence>MQFSKFWNSLPFVKPRNAPSKATFSESNALLAFGNLKDEISKHLHGPNQVDELGVIWDLIMQIIFGKPMDDSKFLMERLIQLMATKNSTDPEFVHFLERILITQLWTDITKPPTMLANYSYRSDDGSHYSRLERFIQLGKAGSHYSRFAPIKTPLSKLPDATQIFDNLMKRDENVFKEHPSGISATLFYLAIIITHDLFNSDHGDPTINKNSSYVDLSPLYGRNKAEQEKVRTGVLGRLKPDTFADSRILIQPPGVGALLILFSRNHNYIADYLFQNSEDGRFKDQNNDEQLFQTARLINCGYFLRIILYNYLRTIFCLERTQSTWILDPTKPYGKSFLFEPLPTGIGNQVSLEFNYIYRWHPAIAEDDEKWINEELKRVLKTDHPEDIDVETFKKRFGEWLRNLPADPSEWTFNNMKRDENGNFPNSDIANELIKGTEKIAGAFGANNIPLTLRVVEVLGIQSARAMGVCSLNDFRKALNLVPYKSFEEMTDNNKVLVDKLKNLYGDINNIELYPGLMVEKTKPANEVGSGGLALPFTISRAILSDATNLVRNDRFFTDDANLHNIAYWNWKNLERPDKIESLASGGILHQLILKHLPDCYPENSAFALYPFTIPTKTMSNLQERGDNLWTKIDFNKPNPK</sequence>
<dbReference type="Pfam" id="PF03098">
    <property type="entry name" value="An_peroxidase"/>
    <property type="match status" value="1"/>
</dbReference>
<dbReference type="PANTHER" id="PTHR11903">
    <property type="entry name" value="PROSTAGLANDIN G/H SYNTHASE"/>
    <property type="match status" value="1"/>
</dbReference>
<dbReference type="InterPro" id="IPR050783">
    <property type="entry name" value="Oxylipin_biosynth_metab"/>
</dbReference>
<organism evidence="6 7">
    <name type="scientific">Ambispora leptoticha</name>
    <dbReference type="NCBI Taxonomy" id="144679"/>
    <lineage>
        <taxon>Eukaryota</taxon>
        <taxon>Fungi</taxon>
        <taxon>Fungi incertae sedis</taxon>
        <taxon>Mucoromycota</taxon>
        <taxon>Glomeromycotina</taxon>
        <taxon>Glomeromycetes</taxon>
        <taxon>Archaeosporales</taxon>
        <taxon>Ambisporaceae</taxon>
        <taxon>Ambispora</taxon>
    </lineage>
</organism>
<dbReference type="GO" id="GO:0006631">
    <property type="term" value="P:fatty acid metabolic process"/>
    <property type="evidence" value="ECO:0007669"/>
    <property type="project" value="UniProtKB-ARBA"/>
</dbReference>
<accession>A0A9N8ZHK5</accession>
<reference evidence="6" key="1">
    <citation type="submission" date="2021-06" db="EMBL/GenBank/DDBJ databases">
        <authorList>
            <person name="Kallberg Y."/>
            <person name="Tangrot J."/>
            <person name="Rosling A."/>
        </authorList>
    </citation>
    <scope>NUCLEOTIDE SEQUENCE</scope>
    <source>
        <strain evidence="6">FL130A</strain>
    </source>
</reference>
<dbReference type="GO" id="GO:0004601">
    <property type="term" value="F:peroxidase activity"/>
    <property type="evidence" value="ECO:0007669"/>
    <property type="project" value="InterPro"/>
</dbReference>
<keyword evidence="5" id="KW-0349">Heme</keyword>
<evidence type="ECO:0000256" key="1">
    <source>
        <dbReference type="ARBA" id="ARBA00022723"/>
    </source>
</evidence>
<evidence type="ECO:0000313" key="7">
    <source>
        <dbReference type="Proteomes" id="UP000789508"/>
    </source>
</evidence>
<keyword evidence="3" id="KW-0560">Oxidoreductase</keyword>
<keyword evidence="4 5" id="KW-0408">Iron</keyword>
<dbReference type="InterPro" id="IPR019791">
    <property type="entry name" value="Haem_peroxidase_animal"/>
</dbReference>
<proteinExistence type="predicted"/>